<evidence type="ECO:0000313" key="15">
    <source>
        <dbReference type="Proteomes" id="UP001172457"/>
    </source>
</evidence>
<keyword evidence="6" id="KW-0732">Signal</keyword>
<dbReference type="CDD" id="cd09272">
    <property type="entry name" value="RNase_HI_RT_Ty1"/>
    <property type="match status" value="1"/>
</dbReference>
<dbReference type="InterPro" id="IPR003591">
    <property type="entry name" value="Leu-rich_rpt_typical-subtyp"/>
</dbReference>
<dbReference type="InterPro" id="IPR055414">
    <property type="entry name" value="LRR_R13L4/SHOC2-like"/>
</dbReference>
<evidence type="ECO:0000256" key="3">
    <source>
        <dbReference type="ARBA" id="ARBA00022475"/>
    </source>
</evidence>
<evidence type="ECO:0000256" key="7">
    <source>
        <dbReference type="ARBA" id="ARBA00022737"/>
    </source>
</evidence>
<dbReference type="InterPro" id="IPR036397">
    <property type="entry name" value="RNaseH_sf"/>
</dbReference>
<evidence type="ECO:0000256" key="8">
    <source>
        <dbReference type="ARBA" id="ARBA00022750"/>
    </source>
</evidence>
<feature type="compositionally biased region" description="Low complexity" evidence="12">
    <location>
        <begin position="1318"/>
        <end position="1340"/>
    </location>
</feature>
<dbReference type="Pfam" id="PF22936">
    <property type="entry name" value="Pol_BBD"/>
    <property type="match status" value="1"/>
</dbReference>
<keyword evidence="8" id="KW-0064">Aspartyl protease</keyword>
<dbReference type="SMART" id="SM00365">
    <property type="entry name" value="LRR_SD22"/>
    <property type="match status" value="7"/>
</dbReference>
<gene>
    <name evidence="14" type="ORF">OSB04_027204</name>
</gene>
<dbReference type="Pfam" id="PF08263">
    <property type="entry name" value="LRRNT_2"/>
    <property type="match status" value="1"/>
</dbReference>
<dbReference type="InterPro" id="IPR012337">
    <property type="entry name" value="RNaseH-like_sf"/>
</dbReference>
<evidence type="ECO:0000256" key="2">
    <source>
        <dbReference type="ARBA" id="ARBA00009592"/>
    </source>
</evidence>
<dbReference type="SUPFAM" id="SSF53098">
    <property type="entry name" value="Ribonuclease H-like"/>
    <property type="match status" value="1"/>
</dbReference>
<evidence type="ECO:0000256" key="11">
    <source>
        <dbReference type="ARBA" id="ARBA00023180"/>
    </source>
</evidence>
<dbReference type="InterPro" id="IPR013103">
    <property type="entry name" value="RVT_2"/>
</dbReference>
<dbReference type="SUPFAM" id="SSF52058">
    <property type="entry name" value="L domain-like"/>
    <property type="match status" value="1"/>
</dbReference>
<dbReference type="InterPro" id="IPR013210">
    <property type="entry name" value="LRR_N_plant-typ"/>
</dbReference>
<keyword evidence="8" id="KW-0378">Hydrolase</keyword>
<dbReference type="GO" id="GO:0004190">
    <property type="term" value="F:aspartic-type endopeptidase activity"/>
    <property type="evidence" value="ECO:0007669"/>
    <property type="project" value="UniProtKB-KW"/>
</dbReference>
<dbReference type="SMART" id="SM00369">
    <property type="entry name" value="LRR_TYP"/>
    <property type="match status" value="12"/>
</dbReference>
<evidence type="ECO:0000256" key="5">
    <source>
        <dbReference type="ARBA" id="ARBA00022692"/>
    </source>
</evidence>
<keyword evidence="15" id="KW-1185">Reference proteome</keyword>
<dbReference type="EMBL" id="JARYMX010000007">
    <property type="protein sequence ID" value="KAJ9540698.1"/>
    <property type="molecule type" value="Genomic_DNA"/>
</dbReference>
<accession>A0AA38SYC7</accession>
<keyword evidence="3" id="KW-1003">Cell membrane</keyword>
<feature type="compositionally biased region" description="Polar residues" evidence="12">
    <location>
        <begin position="2138"/>
        <end position="2148"/>
    </location>
</feature>
<feature type="region of interest" description="Disordered" evidence="12">
    <location>
        <begin position="1575"/>
        <end position="1620"/>
    </location>
</feature>
<organism evidence="14 15">
    <name type="scientific">Centaurea solstitialis</name>
    <name type="common">yellow star-thistle</name>
    <dbReference type="NCBI Taxonomy" id="347529"/>
    <lineage>
        <taxon>Eukaryota</taxon>
        <taxon>Viridiplantae</taxon>
        <taxon>Streptophyta</taxon>
        <taxon>Embryophyta</taxon>
        <taxon>Tracheophyta</taxon>
        <taxon>Spermatophyta</taxon>
        <taxon>Magnoliopsida</taxon>
        <taxon>eudicotyledons</taxon>
        <taxon>Gunneridae</taxon>
        <taxon>Pentapetalae</taxon>
        <taxon>asterids</taxon>
        <taxon>campanulids</taxon>
        <taxon>Asterales</taxon>
        <taxon>Asteraceae</taxon>
        <taxon>Carduoideae</taxon>
        <taxon>Cardueae</taxon>
        <taxon>Centaureinae</taxon>
        <taxon>Centaurea</taxon>
    </lineage>
</organism>
<dbReference type="GO" id="GO:0005886">
    <property type="term" value="C:plasma membrane"/>
    <property type="evidence" value="ECO:0007669"/>
    <property type="project" value="UniProtKB-SubCell"/>
</dbReference>
<dbReference type="SUPFAM" id="SSF56672">
    <property type="entry name" value="DNA/RNA polymerases"/>
    <property type="match status" value="1"/>
</dbReference>
<dbReference type="Pfam" id="PF00646">
    <property type="entry name" value="F-box"/>
    <property type="match status" value="1"/>
</dbReference>
<dbReference type="Pfam" id="PF00560">
    <property type="entry name" value="LRR_1"/>
    <property type="match status" value="2"/>
</dbReference>
<dbReference type="Gene3D" id="1.20.1280.50">
    <property type="match status" value="1"/>
</dbReference>
<evidence type="ECO:0000256" key="12">
    <source>
        <dbReference type="SAM" id="MobiDB-lite"/>
    </source>
</evidence>
<dbReference type="GO" id="GO:0051707">
    <property type="term" value="P:response to other organism"/>
    <property type="evidence" value="ECO:0007669"/>
    <property type="project" value="UniProtKB-ARBA"/>
</dbReference>
<evidence type="ECO:0000256" key="9">
    <source>
        <dbReference type="ARBA" id="ARBA00022989"/>
    </source>
</evidence>
<dbReference type="PROSITE" id="PS51450">
    <property type="entry name" value="LRR"/>
    <property type="match status" value="1"/>
</dbReference>
<evidence type="ECO:0000313" key="14">
    <source>
        <dbReference type="EMBL" id="KAJ9540698.1"/>
    </source>
</evidence>
<protein>
    <recommendedName>
        <fullName evidence="13">Integrase catalytic domain-containing protein</fullName>
    </recommendedName>
</protein>
<dbReference type="InterPro" id="IPR001584">
    <property type="entry name" value="Integrase_cat-core"/>
</dbReference>
<keyword evidence="4" id="KW-0433">Leucine-rich repeat</keyword>
<dbReference type="Pfam" id="PF00665">
    <property type="entry name" value="rve"/>
    <property type="match status" value="1"/>
</dbReference>
<dbReference type="Gene3D" id="3.80.10.10">
    <property type="entry name" value="Ribonuclease Inhibitor"/>
    <property type="match status" value="4"/>
</dbReference>
<feature type="domain" description="Integrase catalytic" evidence="13">
    <location>
        <begin position="1866"/>
        <end position="2029"/>
    </location>
</feature>
<feature type="region of interest" description="Disordered" evidence="12">
    <location>
        <begin position="1316"/>
        <end position="1345"/>
    </location>
</feature>
<dbReference type="InterPro" id="IPR032675">
    <property type="entry name" value="LRR_dom_sf"/>
</dbReference>
<dbReference type="Pfam" id="PF13976">
    <property type="entry name" value="gag_pre-integrs"/>
    <property type="match status" value="1"/>
</dbReference>
<evidence type="ECO:0000256" key="1">
    <source>
        <dbReference type="ARBA" id="ARBA00004236"/>
    </source>
</evidence>
<dbReference type="PROSITE" id="PS50994">
    <property type="entry name" value="INTEGRASE"/>
    <property type="match status" value="1"/>
</dbReference>
<feature type="compositionally biased region" description="Low complexity" evidence="12">
    <location>
        <begin position="2149"/>
        <end position="2167"/>
    </location>
</feature>
<sequence length="2759" mass="309479">MRILDNEYLFLSFFLFSVFFLSFASSFYSFSNTTYNKCSPKQSHALLLFKQNLFSINDTSYDWICQYQLGSGYHPIMMNWNKSVDCCNWDGVTCSKYTSDVIALDLSCGMLRGTIHPNTTLFDLPHLQRLNLAFNDLTNSQLPRKIGNLSNSLTQLNVSLCGFIGQIPLEISLLPKLVSLDLSWNGFDFSLEPHVFNNLIQNSTLLRELLLTGVSISFLLPTYLNISSSLTTLGVRHTGLQGKLPDNIFNIQNLEKLDLSGNDGIIGPLPKVNTSVINRLKWLDLSSTRLSGKIPYSIGRLTSLNYLDLSSSNISRKIPDSIARLKSLEVLDLSDNNQLSGELPYSIGHLNSLNTLRLFSCGLTGPLPKFLVKFRHLTTLGLADNMFNGTLPFFLFTLPLLETIDLRYNMFSGSLPSQIYLGYNQFDGMIDVLDQGSIRQTFQQLLNLTVLDLSNNKFTGVWELDTLLSSLTNLEYLSLSFSGLSVMTSNASHYVNPNFQTLDLASCKIKVFPTSLRAMRKLQVLDLSRNEIDGHIGGIGGNALTYLDLSHNIITGPFPPSIWNMGNLQYLNISNNRFSGEIKPGDINFSLSVIDMQNNNFSGTIPHVCGGELRWLILNGNRFEGEVPNCFSKCQELEVLDLGNNRLNGTFPGQLGRLPNLNVLVLKSNNFFGPIESSSKIEHPFCSLRVLDLSQNEFGGHLPRKYFQNFDAMKNMVKDGTSRYLDLYFGSGLNFYSTIVAVKGQQLLFEKISNDYMIVDLSNNKFEGEIPIEICSLSSLIVLNLSNNNLNGQIPHAIGNLSEVESLDLSGNQLTGKIPQSLADITNLEVLNLSQNHLVGRIPSGRQFNTFNSTSFEGNSGLCGFPLPNHCEHPSSPPQLEADEDEESGFTWEVVMLGFGCGTLLGLVIGSLMLSTGRPKWFNTIADEIEHMDDLQDLDRLSRLSDDILVSILSYLPLKDAAVTSKLSRRWRHLWCQMVRLDFEDKERSAKFESLYADINEHNNLCSAERNSCINWVNSVISKYHQSPNNIVQFRICFDLDKTAKGAITRWIKFAVSKNVQTLELDLRSNDPHYVFPHKIFDRRRSKRPSSSSVPTSMVEIKSLKVLILKYVDVNDECLNKILSNCPVLEHLSIQDANKLVKPKINGKGLALKNLEFGGDCSRLQSIEIRDSNIGSLNCGVFGSRGFPDAIEFLPFPELPTVKQLSVKVMLHWCFYTEPLDRKRDVWQVVKQPHQHLEVVEICNYYGPENDHELAMNLIMNAVALKKLVIQPFNQIVAFESDKVLDGKGARHNAKQQLEPIIPVGVELNFHMVSEQGSNTSSQNSSRSPSPSSSRPTSPSKKMSDVSNLLINPSMKDLTVVTLPATLKLTSSNYLAWKTQVEALLYGLDLFKFIDGSHPAPKPTIAEDGSQTPHSSFLPWFRQDRLLFGALVGSLSPQIVPLIIGATSSYEAWQILAKTYASPSRGHIKQLKHRLKQTTKTPTQSITEYMQQIKTIVDELAILGKKMDDEDVIDIILNGLDQSSYKPLLDAIHARDTLISFNELHEKLINHELSIAQQSATTGIHQPASVFYAQQSNRSGNGNKPWAQKPYNRVTDNTMHPYANRQASNNSGLLPTPSPPTGNKPFLGKCQWCYQRGHSLMSCPTFKKVHPTIAIPPFNRNMQAKGAQVHTMTLNDGSDHTKWIFDSGASHHVTNDLNNLSFHAPYDGTEELVIGDGSCLQITHIGFLLLHTSHTSIILKNVLCVPSLSKNIISISRLCLDNNLLMKFYSSVFVLKDRATKLKVLQGTSTKGMYELRSRNLSSSPSVFTMQRTNSTTWHHRLGHPHNKVFKILSSIVSFNSNVHEHCHACHVNKSHRLPFSDSSIISKSPLDLIFSDVWCSPIASFDNYKYYIVFVDHYTKYIWLYPLKLKSDSLSIFLRFQRLVENYFNRKIKQVYSDNGGEYIKLSSHFSSCGISHLTSPPHTPEHNGYAERRHRHIVETGLALLSHAKLPVTFWPFAFTTAAYLINRLPTPTLNNSSPFLSLFKKHPNYNKLRSFGCLCYPWLRPYSPHKLHQRSTPCIFVGYSPTQSAYYTLDPVTYKIYTSRHVSFIETIFPFQQLSSSTTNSSINYDDWIPLSISIPSTTHPTTVDIPPSTPMQNNNSSHAHSTSIPPTSPTTQTNSSSLPTSPPTSPTTQTTSSSLPTSLSIQNISPQDSTHTNSSFNTTIPPQQKPNTRSNPKPNTKYHNSDFLLYHATLSTSIEPSTISHALKHPSWRHAMQAEFDALQRNNTWTLVPSTLASNLVGSKWVFRIKYNPDGTIDRFKARLVAKGFTQRPGIDYLETFSPVLKHATLRVVLSLAVSQGWVLRQLDINNAFLQGTLNEDVYMAQPPGFVDPAFPNHVCKLNKAIYGLKQASRAWYNELKSYLISHGFKPTISDSSLFTLTVGPSPLFILVYVDDIIITGPSTSLVTRFIHLLANKFSLKDLGPLSYFLGIEVLPHPQGLLLSQKKYISDIIKKANMSDCRSINTPITCSESLTLHAADTYPRPTEYRSIVGALQYLSLTRPDIAFTVNRLSQFMHAPTYQHWTAVKRLLRYLQGTLHKGLLLRRHSPLHLHAFTDADWAGDKDNYRSTTGYVIFLGSNPISWSSKRQSTLARSSTEAEFRAVASTTTEIQWLTQLLTELGFKSPTIPTIYCDNLSATTYSANPVFHSRMKHLALDFHFVREKVQTGSLRVTHISGDDQLADVFTKPLLRPRFQLLVSKIGLTDSSSILRGNVK</sequence>
<feature type="compositionally biased region" description="Low complexity" evidence="12">
    <location>
        <begin position="2174"/>
        <end position="2191"/>
    </location>
</feature>
<dbReference type="SUPFAM" id="SSF81383">
    <property type="entry name" value="F-box domain"/>
    <property type="match status" value="1"/>
</dbReference>
<dbReference type="FunFam" id="3.80.10.10:FF:000383">
    <property type="entry name" value="Leucine-rich repeat receptor protein kinase EMS1"/>
    <property type="match status" value="1"/>
</dbReference>
<dbReference type="InterPro" id="IPR054722">
    <property type="entry name" value="PolX-like_BBD"/>
</dbReference>
<keyword evidence="7" id="KW-0677">Repeat</keyword>
<evidence type="ECO:0000256" key="4">
    <source>
        <dbReference type="ARBA" id="ARBA00022614"/>
    </source>
</evidence>
<dbReference type="CDD" id="cd22160">
    <property type="entry name" value="F-box_AtFBL13-like"/>
    <property type="match status" value="1"/>
</dbReference>
<reference evidence="14" key="1">
    <citation type="submission" date="2023-03" db="EMBL/GenBank/DDBJ databases">
        <title>Chromosome-scale reference genome and RAD-based genetic map of yellow starthistle (Centaurea solstitialis) reveal putative structural variation and QTLs associated with invader traits.</title>
        <authorList>
            <person name="Reatini B."/>
            <person name="Cang F.A."/>
            <person name="Jiang Q."/>
            <person name="Mckibben M.T.W."/>
            <person name="Barker M.S."/>
            <person name="Rieseberg L.H."/>
            <person name="Dlugosch K.M."/>
        </authorList>
    </citation>
    <scope>NUCLEOTIDE SEQUENCE</scope>
    <source>
        <strain evidence="14">CAN-66</strain>
        <tissue evidence="14">Leaf</tissue>
    </source>
</reference>
<dbReference type="Pfam" id="PF23622">
    <property type="entry name" value="LRR_At1g61320_AtMIF1"/>
    <property type="match status" value="1"/>
</dbReference>
<dbReference type="InterPro" id="IPR043502">
    <property type="entry name" value="DNA/RNA_pol_sf"/>
</dbReference>
<dbReference type="SUPFAM" id="SSF52047">
    <property type="entry name" value="RNI-like"/>
    <property type="match status" value="2"/>
</dbReference>
<dbReference type="InterPro" id="IPR057670">
    <property type="entry name" value="SH3_retrovirus"/>
</dbReference>
<keyword evidence="10" id="KW-0472">Membrane</keyword>
<dbReference type="Gene3D" id="3.30.420.10">
    <property type="entry name" value="Ribonuclease H-like superfamily/Ribonuclease H"/>
    <property type="match status" value="1"/>
</dbReference>
<dbReference type="PANTHER" id="PTHR46662:SF104">
    <property type="entry name" value="GPI-ANCHORED ADHESIN-LIKE PROTEIN PGA55-RELATED"/>
    <property type="match status" value="1"/>
</dbReference>
<comment type="caution">
    <text evidence="14">The sequence shown here is derived from an EMBL/GenBank/DDBJ whole genome shotgun (WGS) entry which is preliminary data.</text>
</comment>
<keyword evidence="5" id="KW-0812">Transmembrane</keyword>
<dbReference type="InterPro" id="IPR025724">
    <property type="entry name" value="GAG-pre-integrase_dom"/>
</dbReference>
<dbReference type="Pfam" id="PF13855">
    <property type="entry name" value="LRR_8"/>
    <property type="match status" value="2"/>
</dbReference>
<keyword evidence="11" id="KW-0325">Glycoprotein</keyword>
<dbReference type="GO" id="GO:0015074">
    <property type="term" value="P:DNA integration"/>
    <property type="evidence" value="ECO:0007669"/>
    <property type="project" value="InterPro"/>
</dbReference>
<feature type="compositionally biased region" description="Polar residues" evidence="12">
    <location>
        <begin position="2192"/>
        <end position="2226"/>
    </location>
</feature>
<proteinExistence type="inferred from homology"/>
<dbReference type="InterPro" id="IPR001810">
    <property type="entry name" value="F-box_dom"/>
</dbReference>
<comment type="subcellular location">
    <subcellularLocation>
        <location evidence="1">Cell membrane</location>
    </subcellularLocation>
</comment>
<evidence type="ECO:0000259" key="13">
    <source>
        <dbReference type="PROSITE" id="PS50994"/>
    </source>
</evidence>
<dbReference type="Pfam" id="PF23598">
    <property type="entry name" value="LRR_14"/>
    <property type="match status" value="1"/>
</dbReference>
<keyword evidence="9" id="KW-1133">Transmembrane helix</keyword>
<dbReference type="Proteomes" id="UP001172457">
    <property type="component" value="Chromosome 7"/>
</dbReference>
<name>A0AA38SYC7_9ASTR</name>
<dbReference type="PANTHER" id="PTHR46662">
    <property type="entry name" value="DI-GLUCOSE BINDING PROTEIN WITH LEUCINE-RICH REPEAT DOMAIN-CONTAINING PROTEIN"/>
    <property type="match status" value="1"/>
</dbReference>
<dbReference type="FunFam" id="3.80.10.10:FF:000213">
    <property type="entry name" value="Tyrosine-sulfated glycopeptide receptor 1"/>
    <property type="match status" value="1"/>
</dbReference>
<dbReference type="GO" id="GO:0003676">
    <property type="term" value="F:nucleic acid binding"/>
    <property type="evidence" value="ECO:0007669"/>
    <property type="project" value="InterPro"/>
</dbReference>
<dbReference type="InterPro" id="IPR036047">
    <property type="entry name" value="F-box-like_dom_sf"/>
</dbReference>
<dbReference type="Pfam" id="PF07727">
    <property type="entry name" value="RVT_2"/>
    <property type="match status" value="1"/>
</dbReference>
<dbReference type="SMART" id="SM00256">
    <property type="entry name" value="FBOX"/>
    <property type="match status" value="1"/>
</dbReference>
<feature type="region of interest" description="Disordered" evidence="12">
    <location>
        <begin position="2127"/>
        <end position="2227"/>
    </location>
</feature>
<dbReference type="GO" id="GO:0006952">
    <property type="term" value="P:defense response"/>
    <property type="evidence" value="ECO:0007669"/>
    <property type="project" value="UniProtKB-ARBA"/>
</dbReference>
<evidence type="ECO:0000256" key="10">
    <source>
        <dbReference type="ARBA" id="ARBA00023136"/>
    </source>
</evidence>
<comment type="similarity">
    <text evidence="2">Belongs to the RLP family.</text>
</comment>
<dbReference type="InterPro" id="IPR053781">
    <property type="entry name" value="F-box_AtFBL13-like"/>
</dbReference>
<dbReference type="Pfam" id="PF25597">
    <property type="entry name" value="SH3_retrovirus"/>
    <property type="match status" value="1"/>
</dbReference>
<dbReference type="InterPro" id="IPR001611">
    <property type="entry name" value="Leu-rich_rpt"/>
</dbReference>
<keyword evidence="8" id="KW-0645">Protease</keyword>
<dbReference type="Pfam" id="PF14223">
    <property type="entry name" value="Retrotran_gag_2"/>
    <property type="match status" value="1"/>
</dbReference>
<evidence type="ECO:0000256" key="6">
    <source>
        <dbReference type="ARBA" id="ARBA00022729"/>
    </source>
</evidence>
<dbReference type="InterPro" id="IPR055357">
    <property type="entry name" value="LRR_At1g61320_AtMIF1"/>
</dbReference>